<dbReference type="Pfam" id="PF13620">
    <property type="entry name" value="CarboxypepD_reg"/>
    <property type="match status" value="1"/>
</dbReference>
<evidence type="ECO:0000313" key="5">
    <source>
        <dbReference type="EMBL" id="KAJ8312181.1"/>
    </source>
</evidence>
<proteinExistence type="inferred from homology"/>
<keyword evidence="6" id="KW-1185">Reference proteome</keyword>
<comment type="similarity">
    <text evidence="1 3">Belongs to the peptidase M14 family.</text>
</comment>
<dbReference type="EMBL" id="JARBDR010000440">
    <property type="protein sequence ID" value="KAJ8312181.1"/>
    <property type="molecule type" value="Genomic_DNA"/>
</dbReference>
<dbReference type="InterPro" id="IPR000834">
    <property type="entry name" value="Peptidase_M14"/>
</dbReference>
<dbReference type="Pfam" id="PF00246">
    <property type="entry name" value="Peptidase_M14"/>
    <property type="match status" value="1"/>
</dbReference>
<dbReference type="InterPro" id="IPR008969">
    <property type="entry name" value="CarboxyPept-like_regulatory"/>
</dbReference>
<dbReference type="Proteomes" id="UP001217089">
    <property type="component" value="Unassembled WGS sequence"/>
</dbReference>
<feature type="active site" description="Proton donor/acceptor" evidence="3">
    <location>
        <position position="42"/>
    </location>
</feature>
<evidence type="ECO:0000256" key="2">
    <source>
        <dbReference type="ARBA" id="ARBA00023180"/>
    </source>
</evidence>
<reference evidence="5 6" key="1">
    <citation type="submission" date="2022-12" db="EMBL/GenBank/DDBJ databases">
        <title>Chromosome-level genome of Tegillarca granosa.</title>
        <authorList>
            <person name="Kim J."/>
        </authorList>
    </citation>
    <scope>NUCLEOTIDE SEQUENCE [LARGE SCALE GENOMIC DNA]</scope>
    <source>
        <strain evidence="5">Teg-2019</strain>
        <tissue evidence="5">Adductor muscle</tissue>
    </source>
</reference>
<sequence length="180" mass="19921">MAHTAGDKFPEGITNGAEWYPVIGGMQDVNYIKHGCFELTLEVSCCKYPPTAELPQFWSENKDALVNLLFQVHMGVKGIVKLNGSPVSGAVLKIQGREEANFKSTSYGEYWRLLMPGSYQIITSHSGYTTSRNIEVQAGAVTRLDIEVTQNIQPNSNTASIISMCGWILFALHSLMYLIL</sequence>
<dbReference type="Gene3D" id="3.40.630.10">
    <property type="entry name" value="Zn peptidases"/>
    <property type="match status" value="1"/>
</dbReference>
<evidence type="ECO:0000313" key="6">
    <source>
        <dbReference type="Proteomes" id="UP001217089"/>
    </source>
</evidence>
<protein>
    <recommendedName>
        <fullName evidence="4">Peptidase M14 domain-containing protein</fullName>
    </recommendedName>
</protein>
<name>A0ABQ9F6K3_TEGGR</name>
<dbReference type="InterPro" id="IPR050753">
    <property type="entry name" value="Peptidase_M14_domain"/>
</dbReference>
<dbReference type="CDD" id="cd11308">
    <property type="entry name" value="Peptidase_M14NE-CP-C_like"/>
    <property type="match status" value="1"/>
</dbReference>
<dbReference type="PANTHER" id="PTHR11532">
    <property type="entry name" value="PROTEASE M14 CARBOXYPEPTIDASE"/>
    <property type="match status" value="1"/>
</dbReference>
<evidence type="ECO:0000256" key="3">
    <source>
        <dbReference type="PROSITE-ProRule" id="PRU01379"/>
    </source>
</evidence>
<accession>A0ABQ9F6K3</accession>
<organism evidence="5 6">
    <name type="scientific">Tegillarca granosa</name>
    <name type="common">Malaysian cockle</name>
    <name type="synonym">Anadara granosa</name>
    <dbReference type="NCBI Taxonomy" id="220873"/>
    <lineage>
        <taxon>Eukaryota</taxon>
        <taxon>Metazoa</taxon>
        <taxon>Spiralia</taxon>
        <taxon>Lophotrochozoa</taxon>
        <taxon>Mollusca</taxon>
        <taxon>Bivalvia</taxon>
        <taxon>Autobranchia</taxon>
        <taxon>Pteriomorphia</taxon>
        <taxon>Arcoida</taxon>
        <taxon>Arcoidea</taxon>
        <taxon>Arcidae</taxon>
        <taxon>Tegillarca</taxon>
    </lineage>
</organism>
<dbReference type="PANTHER" id="PTHR11532:SF84">
    <property type="entry name" value="CARBOXYPEPTIDASE M"/>
    <property type="match status" value="1"/>
</dbReference>
<dbReference type="SUPFAM" id="SSF53187">
    <property type="entry name" value="Zn-dependent exopeptidases"/>
    <property type="match status" value="1"/>
</dbReference>
<feature type="domain" description="Peptidase M14" evidence="4">
    <location>
        <begin position="1"/>
        <end position="72"/>
    </location>
</feature>
<keyword evidence="2" id="KW-0325">Glycoprotein</keyword>
<comment type="caution">
    <text evidence="5">The sequence shown here is derived from an EMBL/GenBank/DDBJ whole genome shotgun (WGS) entry which is preliminary data.</text>
</comment>
<evidence type="ECO:0000256" key="1">
    <source>
        <dbReference type="ARBA" id="ARBA00005988"/>
    </source>
</evidence>
<gene>
    <name evidence="5" type="ORF">KUTeg_009554</name>
</gene>
<dbReference type="PROSITE" id="PS52035">
    <property type="entry name" value="PEPTIDASE_M14"/>
    <property type="match status" value="1"/>
</dbReference>
<dbReference type="Gene3D" id="2.60.40.1120">
    <property type="entry name" value="Carboxypeptidase-like, regulatory domain"/>
    <property type="match status" value="1"/>
</dbReference>
<dbReference type="SUPFAM" id="SSF49464">
    <property type="entry name" value="Carboxypeptidase regulatory domain-like"/>
    <property type="match status" value="1"/>
</dbReference>
<evidence type="ECO:0000259" key="4">
    <source>
        <dbReference type="PROSITE" id="PS52035"/>
    </source>
</evidence>